<comment type="caution">
    <text evidence="2">The sequence shown here is derived from an EMBL/GenBank/DDBJ whole genome shotgun (WGS) entry which is preliminary data.</text>
</comment>
<name>A0ABR6CW69_9BACI</name>
<evidence type="ECO:0000313" key="2">
    <source>
        <dbReference type="EMBL" id="MBA9029269.1"/>
    </source>
</evidence>
<gene>
    <name evidence="2" type="ORF">HNP81_004641</name>
</gene>
<evidence type="ECO:0000313" key="3">
    <source>
        <dbReference type="Proteomes" id="UP000626697"/>
    </source>
</evidence>
<keyword evidence="1" id="KW-1133">Transmembrane helix</keyword>
<reference evidence="2 3" key="1">
    <citation type="submission" date="2020-08" db="EMBL/GenBank/DDBJ databases">
        <title>Genomic Encyclopedia of Type Strains, Phase IV (KMG-IV): sequencing the most valuable type-strain genomes for metagenomic binning, comparative biology and taxonomic classification.</title>
        <authorList>
            <person name="Goeker M."/>
        </authorList>
    </citation>
    <scope>NUCLEOTIDE SEQUENCE [LARGE SCALE GENOMIC DNA]</scope>
    <source>
        <strain evidence="2 3">DSM 105481</strain>
    </source>
</reference>
<evidence type="ECO:0000256" key="1">
    <source>
        <dbReference type="SAM" id="Phobius"/>
    </source>
</evidence>
<proteinExistence type="predicted"/>
<feature type="transmembrane region" description="Helical" evidence="1">
    <location>
        <begin position="68"/>
        <end position="88"/>
    </location>
</feature>
<dbReference type="Proteomes" id="UP000626697">
    <property type="component" value="Unassembled WGS sequence"/>
</dbReference>
<protein>
    <submittedName>
        <fullName evidence="2">Uncharacterized protein</fullName>
    </submittedName>
</protein>
<accession>A0ABR6CW69</accession>
<keyword evidence="3" id="KW-1185">Reference proteome</keyword>
<dbReference type="EMBL" id="JACJHX010000030">
    <property type="protein sequence ID" value="MBA9029269.1"/>
    <property type="molecule type" value="Genomic_DNA"/>
</dbReference>
<dbReference type="InterPro" id="IPR035406">
    <property type="entry name" value="DUF5412"/>
</dbReference>
<keyword evidence="1" id="KW-0812">Transmembrane</keyword>
<organism evidence="2 3">
    <name type="scientific">Peribacillus huizhouensis</name>
    <dbReference type="NCBI Taxonomy" id="1501239"/>
    <lineage>
        <taxon>Bacteria</taxon>
        <taxon>Bacillati</taxon>
        <taxon>Bacillota</taxon>
        <taxon>Bacilli</taxon>
        <taxon>Bacillales</taxon>
        <taxon>Bacillaceae</taxon>
        <taxon>Peribacillus</taxon>
    </lineage>
</organism>
<keyword evidence="1" id="KW-0472">Membrane</keyword>
<dbReference type="Pfam" id="PF17428">
    <property type="entry name" value="DUF5412"/>
    <property type="match status" value="1"/>
</dbReference>
<sequence length="116" mass="13516">MEHSEVNVEFEKKSFYKKLFKGFIIVGLLFVAVVGYGVYWAFFDMKRLPTGEYLTEEKSTDGKYTLKAYVTNGGLHLLILFVVSWYLIEKEIKQKISIGIIDKILQILFGHTIIQW</sequence>
<feature type="transmembrane region" description="Helical" evidence="1">
    <location>
        <begin position="22"/>
        <end position="42"/>
    </location>
</feature>